<evidence type="ECO:0000259" key="1">
    <source>
        <dbReference type="Pfam" id="PF13723"/>
    </source>
</evidence>
<feature type="domain" description="Beta-ketoacyl synthase-like N-terminal" evidence="1">
    <location>
        <begin position="30"/>
        <end position="246"/>
    </location>
</feature>
<accession>A0A0J1C244</accession>
<dbReference type="OrthoDB" id="9798676at2"/>
<dbReference type="InterPro" id="IPR014030">
    <property type="entry name" value="Ketoacyl_synth_N"/>
</dbReference>
<dbReference type="Proteomes" id="UP000036027">
    <property type="component" value="Unassembled WGS sequence"/>
</dbReference>
<dbReference type="GO" id="GO:0016746">
    <property type="term" value="F:acyltransferase activity"/>
    <property type="evidence" value="ECO:0007669"/>
    <property type="project" value="InterPro"/>
</dbReference>
<name>A0A0J1C244_9NEIS</name>
<gene>
    <name evidence="2" type="ORF">PL75_08650</name>
</gene>
<proteinExistence type="predicted"/>
<dbReference type="EMBL" id="JTDO01000014">
    <property type="protein sequence ID" value="KLT72323.1"/>
    <property type="molecule type" value="Genomic_DNA"/>
</dbReference>
<sequence>MNRADTACCFSIKITQFRAVCPYFSDDEAWRLWGQEGRINLDVEYKPLLAFLPAMQRRRLGIAARLAFDAAWPLVEQYSNIPLVFVSHDGELNRSFELWLALLREGTVSPTSFGLSVHNALPGQWSMLRGDMSENTALSVCCDGLETALAEAYVLLGEGHSRVLVVVADDPLRKEYPVVATRAPFAYAMAMMVEEGNEYVFSMLPAAPKAKSDLPVYEGALDWLKFLHSDAEEHIQDYGIRRWLWQKK</sequence>
<evidence type="ECO:0000313" key="3">
    <source>
        <dbReference type="Proteomes" id="UP000036027"/>
    </source>
</evidence>
<reference evidence="2 3" key="1">
    <citation type="submission" date="2014-11" db="EMBL/GenBank/DDBJ databases">
        <title>Genome of a novel goose pathogen.</title>
        <authorList>
            <person name="Hansen C.M."/>
            <person name="Hueffer K."/>
            <person name="Choi S.C."/>
        </authorList>
    </citation>
    <scope>NUCLEOTIDE SEQUENCE [LARGE SCALE GENOMIC DNA]</scope>
    <source>
        <strain evidence="2 3">KH1503</strain>
    </source>
</reference>
<keyword evidence="3" id="KW-1185">Reference proteome</keyword>
<dbReference type="RefSeq" id="WP_047761534.1">
    <property type="nucleotide sequence ID" value="NZ_CP091510.1"/>
</dbReference>
<dbReference type="AlphaFoldDB" id="A0A0J1C244"/>
<dbReference type="STRING" id="1470200.PL75_08650"/>
<evidence type="ECO:0000313" key="2">
    <source>
        <dbReference type="EMBL" id="KLT72323.1"/>
    </source>
</evidence>
<organism evidence="2 3">
    <name type="scientific">Neisseria arctica</name>
    <dbReference type="NCBI Taxonomy" id="1470200"/>
    <lineage>
        <taxon>Bacteria</taxon>
        <taxon>Pseudomonadati</taxon>
        <taxon>Pseudomonadota</taxon>
        <taxon>Betaproteobacteria</taxon>
        <taxon>Neisseriales</taxon>
        <taxon>Neisseriaceae</taxon>
        <taxon>Neisseria</taxon>
    </lineage>
</organism>
<dbReference type="Pfam" id="PF13723">
    <property type="entry name" value="Ketoacyl-synt_2"/>
    <property type="match status" value="1"/>
</dbReference>
<dbReference type="SUPFAM" id="SSF53901">
    <property type="entry name" value="Thiolase-like"/>
    <property type="match status" value="1"/>
</dbReference>
<protein>
    <submittedName>
        <fullName evidence="2">3-oxoacyl-ACP synthase</fullName>
    </submittedName>
</protein>
<comment type="caution">
    <text evidence="2">The sequence shown here is derived from an EMBL/GenBank/DDBJ whole genome shotgun (WGS) entry which is preliminary data.</text>
</comment>
<dbReference type="PATRIC" id="fig|1470200.3.peg.668"/>
<dbReference type="InterPro" id="IPR016039">
    <property type="entry name" value="Thiolase-like"/>
</dbReference>